<gene>
    <name evidence="1" type="ORF">EV650_0932</name>
</gene>
<keyword evidence="2" id="KW-1185">Reference proteome</keyword>
<accession>A0A4R8A1S8</accession>
<sequence>MNGAVVDQQRLFTATGTSAQYGGIAVGADGRITVTITPTRSPDIQLSWLMIAQDT</sequence>
<reference evidence="1 2" key="1">
    <citation type="submission" date="2019-03" db="EMBL/GenBank/DDBJ databases">
        <title>Genomic Encyclopedia of Type Strains, Phase III (KMG-III): the genomes of soil and plant-associated and newly described type strains.</title>
        <authorList>
            <person name="Whitman W."/>
        </authorList>
    </citation>
    <scope>NUCLEOTIDE SEQUENCE [LARGE SCALE GENOMIC DNA]</scope>
    <source>
        <strain evidence="1 2">VKM Ac-2570</strain>
    </source>
</reference>
<comment type="caution">
    <text evidence="1">The sequence shown here is derived from an EMBL/GenBank/DDBJ whole genome shotgun (WGS) entry which is preliminary data.</text>
</comment>
<dbReference type="Proteomes" id="UP000295447">
    <property type="component" value="Unassembled WGS sequence"/>
</dbReference>
<dbReference type="AlphaFoldDB" id="A0A4R8A1S8"/>
<protein>
    <submittedName>
        <fullName evidence="1">Uncharacterized protein</fullName>
    </submittedName>
</protein>
<evidence type="ECO:0000313" key="1">
    <source>
        <dbReference type="EMBL" id="TDW22100.1"/>
    </source>
</evidence>
<organism evidence="1 2">
    <name type="scientific">Kribbella kalugense</name>
    <dbReference type="NCBI Taxonomy" id="2512221"/>
    <lineage>
        <taxon>Bacteria</taxon>
        <taxon>Bacillati</taxon>
        <taxon>Actinomycetota</taxon>
        <taxon>Actinomycetes</taxon>
        <taxon>Propionibacteriales</taxon>
        <taxon>Kribbellaceae</taxon>
        <taxon>Kribbella</taxon>
    </lineage>
</organism>
<dbReference type="EMBL" id="SODF01000001">
    <property type="protein sequence ID" value="TDW22100.1"/>
    <property type="molecule type" value="Genomic_DNA"/>
</dbReference>
<dbReference type="RefSeq" id="WP_166678023.1">
    <property type="nucleotide sequence ID" value="NZ_SODF01000001.1"/>
</dbReference>
<evidence type="ECO:0000313" key="2">
    <source>
        <dbReference type="Proteomes" id="UP000295447"/>
    </source>
</evidence>
<name>A0A4R8A1S8_9ACTN</name>
<proteinExistence type="predicted"/>